<proteinExistence type="predicted"/>
<dbReference type="GO" id="GO:0016020">
    <property type="term" value="C:membrane"/>
    <property type="evidence" value="ECO:0007669"/>
    <property type="project" value="UniProtKB-SubCell"/>
</dbReference>
<dbReference type="PANTHER" id="PTHR33281:SF20">
    <property type="match status" value="1"/>
</dbReference>
<protein>
    <submittedName>
        <fullName evidence="8">Uncharacterized protein</fullName>
    </submittedName>
</protein>
<keyword evidence="5" id="KW-0406">Ion transport</keyword>
<gene>
    <name evidence="8" type="ORF">CTEN210_04263</name>
</gene>
<name>A0AAD3CLI8_9STRA</name>
<evidence type="ECO:0000256" key="7">
    <source>
        <dbReference type="SAM" id="MobiDB-lite"/>
    </source>
</evidence>
<keyword evidence="2" id="KW-0813">Transport</keyword>
<evidence type="ECO:0000313" key="9">
    <source>
        <dbReference type="Proteomes" id="UP001054902"/>
    </source>
</evidence>
<dbReference type="AlphaFoldDB" id="A0AAD3CLI8"/>
<sequence>MEVLVTGTALLIVFRANKSYARYWNACGDVHRMMSQWLDATANCSIFHLQQSHYKDMRPANYHDAFDLNHGRYFLTRDRQVSYIELSFVDKGDEVDSSGHDGQRIRNGNESRNKGYENIDQIDELFPIANDVMDVDTSIENSGNVIRKRCKTKAMNLQEKICSRPILRQMEQRRSSRIEAVQNKHHLLQEGRLDGGWGLAFQDGKSTYYNMDDPDCDWDESDDENHKYNSFHSDSYCKHKEECGCTDTFNRTVDSFASCRGGRTPSLYLQELVHLASLCNAVAVATLRNDVEGAPLPLCKYIPGQPWPKVDPTKDPNSTCYMRGKPQVSCKGKYSSLPILGGMEDELTHIRLSFRAFLMQRFLYYYQTLTRYDRSPEMRTQHNASRPISVIGGVSRNELEFLARARGPSAKVQLCWAWLSEFISREDLAGSFGEVGCPIVSRIHQFLSDGMVYYNHCRKTMSTPFPAPHAQISSLHEVARELENPFRNVPNEIPLVRMQAIFNEALIALFAGFHPDHYWNAEDFRKSKSFVKGDIDEFVI</sequence>
<evidence type="ECO:0000256" key="5">
    <source>
        <dbReference type="ARBA" id="ARBA00023065"/>
    </source>
</evidence>
<dbReference type="PANTHER" id="PTHR33281">
    <property type="entry name" value="UPF0187 PROTEIN YNEE"/>
    <property type="match status" value="1"/>
</dbReference>
<evidence type="ECO:0000256" key="1">
    <source>
        <dbReference type="ARBA" id="ARBA00004141"/>
    </source>
</evidence>
<evidence type="ECO:0000256" key="6">
    <source>
        <dbReference type="ARBA" id="ARBA00023136"/>
    </source>
</evidence>
<organism evidence="8 9">
    <name type="scientific">Chaetoceros tenuissimus</name>
    <dbReference type="NCBI Taxonomy" id="426638"/>
    <lineage>
        <taxon>Eukaryota</taxon>
        <taxon>Sar</taxon>
        <taxon>Stramenopiles</taxon>
        <taxon>Ochrophyta</taxon>
        <taxon>Bacillariophyta</taxon>
        <taxon>Coscinodiscophyceae</taxon>
        <taxon>Chaetocerotophycidae</taxon>
        <taxon>Chaetocerotales</taxon>
        <taxon>Chaetocerotaceae</taxon>
        <taxon>Chaetoceros</taxon>
    </lineage>
</organism>
<keyword evidence="9" id="KW-1185">Reference proteome</keyword>
<reference evidence="8 9" key="1">
    <citation type="journal article" date="2021" name="Sci. Rep.">
        <title>The genome of the diatom Chaetoceros tenuissimus carries an ancient integrated fragment of an extant virus.</title>
        <authorList>
            <person name="Hongo Y."/>
            <person name="Kimura K."/>
            <person name="Takaki Y."/>
            <person name="Yoshida Y."/>
            <person name="Baba S."/>
            <person name="Kobayashi G."/>
            <person name="Nagasaki K."/>
            <person name="Hano T."/>
            <person name="Tomaru Y."/>
        </authorList>
    </citation>
    <scope>NUCLEOTIDE SEQUENCE [LARGE SCALE GENOMIC DNA]</scope>
    <source>
        <strain evidence="8 9">NIES-3715</strain>
    </source>
</reference>
<comment type="caution">
    <text evidence="8">The sequence shown here is derived from an EMBL/GenBank/DDBJ whole genome shotgun (WGS) entry which is preliminary data.</text>
</comment>
<dbReference type="InterPro" id="IPR044669">
    <property type="entry name" value="YneE/VCCN1/2-like"/>
</dbReference>
<accession>A0AAD3CLI8</accession>
<evidence type="ECO:0000313" key="8">
    <source>
        <dbReference type="EMBL" id="GFH47788.1"/>
    </source>
</evidence>
<comment type="subcellular location">
    <subcellularLocation>
        <location evidence="1">Membrane</location>
        <topology evidence="1">Multi-pass membrane protein</topology>
    </subcellularLocation>
</comment>
<keyword evidence="3" id="KW-0812">Transmembrane</keyword>
<feature type="region of interest" description="Disordered" evidence="7">
    <location>
        <begin position="94"/>
        <end position="114"/>
    </location>
</feature>
<keyword evidence="4" id="KW-1133">Transmembrane helix</keyword>
<evidence type="ECO:0000256" key="3">
    <source>
        <dbReference type="ARBA" id="ARBA00022692"/>
    </source>
</evidence>
<evidence type="ECO:0000256" key="4">
    <source>
        <dbReference type="ARBA" id="ARBA00022989"/>
    </source>
</evidence>
<dbReference type="GO" id="GO:0006811">
    <property type="term" value="P:monoatomic ion transport"/>
    <property type="evidence" value="ECO:0007669"/>
    <property type="project" value="UniProtKB-KW"/>
</dbReference>
<dbReference type="EMBL" id="BLLK01000023">
    <property type="protein sequence ID" value="GFH47788.1"/>
    <property type="molecule type" value="Genomic_DNA"/>
</dbReference>
<evidence type="ECO:0000256" key="2">
    <source>
        <dbReference type="ARBA" id="ARBA00022448"/>
    </source>
</evidence>
<dbReference type="Proteomes" id="UP001054902">
    <property type="component" value="Unassembled WGS sequence"/>
</dbReference>
<keyword evidence="6" id="KW-0472">Membrane</keyword>